<keyword evidence="2" id="KW-1185">Reference proteome</keyword>
<evidence type="ECO:0000313" key="3">
    <source>
        <dbReference type="WBParaSite" id="PSAMB.scaffold12204size2890.g34728.t1"/>
    </source>
</evidence>
<name>A0A914USN6_9BILA</name>
<feature type="compositionally biased region" description="Polar residues" evidence="1">
    <location>
        <begin position="72"/>
        <end position="85"/>
    </location>
</feature>
<sequence length="131" mass="14402">MVRRLSRERTGGGGRVGRQREDGRGVAGKQRGDGAQPQRREHGRSSAGSRDRPWPWPPNQSVSRPLDAPTDGPSSSFAHFRSLQSRPYERRAVTIPHRPPTKPTDKASTANTAAPFFIEMLSQPPKAAPLD</sequence>
<dbReference type="AlphaFoldDB" id="A0A914USN6"/>
<evidence type="ECO:0000256" key="1">
    <source>
        <dbReference type="SAM" id="MobiDB-lite"/>
    </source>
</evidence>
<protein>
    <submittedName>
        <fullName evidence="3">Uncharacterized protein</fullName>
    </submittedName>
</protein>
<reference evidence="3" key="1">
    <citation type="submission" date="2022-11" db="UniProtKB">
        <authorList>
            <consortium name="WormBaseParasite"/>
        </authorList>
    </citation>
    <scope>IDENTIFICATION</scope>
</reference>
<organism evidence="2 3">
    <name type="scientific">Plectus sambesii</name>
    <dbReference type="NCBI Taxonomy" id="2011161"/>
    <lineage>
        <taxon>Eukaryota</taxon>
        <taxon>Metazoa</taxon>
        <taxon>Ecdysozoa</taxon>
        <taxon>Nematoda</taxon>
        <taxon>Chromadorea</taxon>
        <taxon>Plectida</taxon>
        <taxon>Plectina</taxon>
        <taxon>Plectoidea</taxon>
        <taxon>Plectidae</taxon>
        <taxon>Plectus</taxon>
    </lineage>
</organism>
<feature type="compositionally biased region" description="Basic and acidic residues" evidence="1">
    <location>
        <begin position="1"/>
        <end position="10"/>
    </location>
</feature>
<dbReference type="Proteomes" id="UP000887566">
    <property type="component" value="Unplaced"/>
</dbReference>
<accession>A0A914USN6</accession>
<evidence type="ECO:0000313" key="2">
    <source>
        <dbReference type="Proteomes" id="UP000887566"/>
    </source>
</evidence>
<feature type="region of interest" description="Disordered" evidence="1">
    <location>
        <begin position="1"/>
        <end position="131"/>
    </location>
</feature>
<dbReference type="WBParaSite" id="PSAMB.scaffold12204size2890.g34728.t1">
    <property type="protein sequence ID" value="PSAMB.scaffold12204size2890.g34728.t1"/>
    <property type="gene ID" value="PSAMB.scaffold12204size2890.g34728"/>
</dbReference>
<feature type="compositionally biased region" description="Basic and acidic residues" evidence="1">
    <location>
        <begin position="38"/>
        <end position="53"/>
    </location>
</feature>
<proteinExistence type="predicted"/>